<dbReference type="Pfam" id="PF00990">
    <property type="entry name" value="GGDEF"/>
    <property type="match status" value="1"/>
</dbReference>
<dbReference type="PROSITE" id="PS50112">
    <property type="entry name" value="PAS"/>
    <property type="match status" value="1"/>
</dbReference>
<evidence type="ECO:0000313" key="5">
    <source>
        <dbReference type="EMBL" id="TQM73986.1"/>
    </source>
</evidence>
<dbReference type="SUPFAM" id="SSF55785">
    <property type="entry name" value="PYP-like sensor domain (PAS domain)"/>
    <property type="match status" value="1"/>
</dbReference>
<dbReference type="CDD" id="cd01949">
    <property type="entry name" value="GGDEF"/>
    <property type="match status" value="1"/>
</dbReference>
<dbReference type="AlphaFoldDB" id="A0A543ITS7"/>
<dbReference type="InterPro" id="IPR035965">
    <property type="entry name" value="PAS-like_dom_sf"/>
</dbReference>
<dbReference type="PANTHER" id="PTHR44757">
    <property type="entry name" value="DIGUANYLATE CYCLASE DGCP"/>
    <property type="match status" value="1"/>
</dbReference>
<dbReference type="PROSITE" id="PS50887">
    <property type="entry name" value="GGDEF"/>
    <property type="match status" value="1"/>
</dbReference>
<feature type="transmembrane region" description="Helical" evidence="1">
    <location>
        <begin position="101"/>
        <end position="120"/>
    </location>
</feature>
<reference evidence="5 6" key="1">
    <citation type="submission" date="2019-06" db="EMBL/GenBank/DDBJ databases">
        <title>Sequencing the genomes of 1000 actinobacteria strains.</title>
        <authorList>
            <person name="Klenk H.-P."/>
        </authorList>
    </citation>
    <scope>NUCLEOTIDE SEQUENCE [LARGE SCALE GENOMIC DNA]</scope>
    <source>
        <strain evidence="5 6">DSM 43186</strain>
    </source>
</reference>
<dbReference type="PANTHER" id="PTHR44757:SF2">
    <property type="entry name" value="BIOFILM ARCHITECTURE MAINTENANCE PROTEIN MBAA"/>
    <property type="match status" value="1"/>
</dbReference>
<feature type="domain" description="EAL" evidence="3">
    <location>
        <begin position="619"/>
        <end position="871"/>
    </location>
</feature>
<dbReference type="InterPro" id="IPR043128">
    <property type="entry name" value="Rev_trsase/Diguanyl_cyclase"/>
</dbReference>
<feature type="transmembrane region" description="Helical" evidence="1">
    <location>
        <begin position="127"/>
        <end position="147"/>
    </location>
</feature>
<dbReference type="Pfam" id="PF08447">
    <property type="entry name" value="PAS_3"/>
    <property type="match status" value="1"/>
</dbReference>
<evidence type="ECO:0000259" key="4">
    <source>
        <dbReference type="PROSITE" id="PS50887"/>
    </source>
</evidence>
<evidence type="ECO:0000259" key="3">
    <source>
        <dbReference type="PROSITE" id="PS50883"/>
    </source>
</evidence>
<dbReference type="Gene3D" id="3.20.20.450">
    <property type="entry name" value="EAL domain"/>
    <property type="match status" value="1"/>
</dbReference>
<feature type="transmembrane region" description="Helical" evidence="1">
    <location>
        <begin position="224"/>
        <end position="243"/>
    </location>
</feature>
<keyword evidence="6" id="KW-1185">Reference proteome</keyword>
<dbReference type="SMART" id="SM00052">
    <property type="entry name" value="EAL"/>
    <property type="match status" value="1"/>
</dbReference>
<sequence length="878" mass="92283">MLNAWRDLRVPLTAAGFGAAGIAAALVLGGASSPVVAVAAGVIGLLAAVCLLAVAGRIGAGQRTEAPSWRWLAIGTVVWLLGAGVRPFAEGTAYVVTFADLLLAGGVGLLAIGSATGATWPPPGRGVLRIASDAYLSAAALFVLGWMPWLGGVYRAADDPGVVYPELVLPVVCLLAACTAAAVAVPPDSGASPGARAGVAVLAAITVAEAANAAARIAGEPPPVLPALLTPAAFLLLAVVAARARRERPRRSWSVPHWVAAAVPLALVGAATVLLAAGMLTGGLETDAAALPIVVATMVLVLLLRVFVTAVASMSLRHQLDAAERRLRGLAENAGDLVLVCDLEGVIQEIDPGVEETYGYRPDQLVGNTIFEYVHSEDAPAVQNALATFDEEAAERQGACRIECRIRAADGTWRPTEAVALRDGRAEDHILVSVRDVSDHVALQNQVAHLTFHDGVTGLPNRAYFEERTREVLARPFPSGTAVIFLDLDGFTAVNDSVGHASGDYLLGQAARRLRAAVGGDATLARWGGDEFAVLVEGDGQNALDLAERLVGAVAAEPFRVADRDVALTASVGVAFADEDTPAGDLIRNADVAMAKAKQQGGRRVEVFATQMHADVVRRLEFAADLQRALAEKQFSVEYQPVVDLATGRVTAVEALVRWWRGGAFVPPEQFLGAAEDTGVIVPMGEWILHEACRRVAEWRASDAEIGLSVNLSRRQINAPRFIDTVRAALDESGLPPGALTLEVIEEMLVEKDTETLARLAELRSLGVRLAIDDFGTGYASLAFLRQVPVDMIKIDPSFVAGLGRDETLTLLTRAIVRLGNDLGLTVVAEGIERSEQLDLLREMGCSHGQGFHVGRPMGAPGVDTLMRTTLAGLQNTA</sequence>
<dbReference type="Gene3D" id="3.30.450.20">
    <property type="entry name" value="PAS domain"/>
    <property type="match status" value="1"/>
</dbReference>
<name>A0A543ITS7_9ACTN</name>
<dbReference type="SMART" id="SM00267">
    <property type="entry name" value="GGDEF"/>
    <property type="match status" value="1"/>
</dbReference>
<keyword evidence="1" id="KW-1133">Transmembrane helix</keyword>
<dbReference type="InterPro" id="IPR035919">
    <property type="entry name" value="EAL_sf"/>
</dbReference>
<dbReference type="CDD" id="cd00130">
    <property type="entry name" value="PAS"/>
    <property type="match status" value="1"/>
</dbReference>
<dbReference type="InterPro" id="IPR000014">
    <property type="entry name" value="PAS"/>
</dbReference>
<gene>
    <name evidence="5" type="ORF">FHX40_0645</name>
</gene>
<dbReference type="InterPro" id="IPR052155">
    <property type="entry name" value="Biofilm_reg_signaling"/>
</dbReference>
<keyword evidence="1" id="KW-0812">Transmembrane</keyword>
<dbReference type="NCBIfam" id="TIGR00229">
    <property type="entry name" value="sensory_box"/>
    <property type="match status" value="1"/>
</dbReference>
<dbReference type="SUPFAM" id="SSF141868">
    <property type="entry name" value="EAL domain-like"/>
    <property type="match status" value="1"/>
</dbReference>
<dbReference type="OrthoDB" id="23692at2"/>
<feature type="transmembrane region" description="Helical" evidence="1">
    <location>
        <begin position="255"/>
        <end position="277"/>
    </location>
</feature>
<accession>A0A543ITS7</accession>
<dbReference type="EMBL" id="VFPQ01000001">
    <property type="protein sequence ID" value="TQM73986.1"/>
    <property type="molecule type" value="Genomic_DNA"/>
</dbReference>
<feature type="domain" description="GGDEF" evidence="4">
    <location>
        <begin position="479"/>
        <end position="610"/>
    </location>
</feature>
<dbReference type="InterPro" id="IPR000160">
    <property type="entry name" value="GGDEF_dom"/>
</dbReference>
<organism evidence="5 6">
    <name type="scientific">Thermopolyspora flexuosa</name>
    <dbReference type="NCBI Taxonomy" id="103836"/>
    <lineage>
        <taxon>Bacteria</taxon>
        <taxon>Bacillati</taxon>
        <taxon>Actinomycetota</taxon>
        <taxon>Actinomycetes</taxon>
        <taxon>Streptosporangiales</taxon>
        <taxon>Streptosporangiaceae</taxon>
        <taxon>Thermopolyspora</taxon>
    </lineage>
</organism>
<evidence type="ECO:0000313" key="6">
    <source>
        <dbReference type="Proteomes" id="UP000319213"/>
    </source>
</evidence>
<dbReference type="InterPro" id="IPR029787">
    <property type="entry name" value="Nucleotide_cyclase"/>
</dbReference>
<feature type="transmembrane region" description="Helical" evidence="1">
    <location>
        <begin position="197"/>
        <end position="218"/>
    </location>
</feature>
<dbReference type="Proteomes" id="UP000319213">
    <property type="component" value="Unassembled WGS sequence"/>
</dbReference>
<protein>
    <submittedName>
        <fullName evidence="5">PAS domain S-box-containing protein/diguanylate cyclase (GGDEF)-like protein</fullName>
    </submittedName>
</protein>
<feature type="transmembrane region" description="Helical" evidence="1">
    <location>
        <begin position="12"/>
        <end position="31"/>
    </location>
</feature>
<feature type="domain" description="PAS" evidence="2">
    <location>
        <begin position="323"/>
        <end position="397"/>
    </location>
</feature>
<evidence type="ECO:0000256" key="1">
    <source>
        <dbReference type="SAM" id="Phobius"/>
    </source>
</evidence>
<feature type="transmembrane region" description="Helical" evidence="1">
    <location>
        <begin position="167"/>
        <end position="185"/>
    </location>
</feature>
<dbReference type="InterPro" id="IPR013655">
    <property type="entry name" value="PAS_fold_3"/>
</dbReference>
<dbReference type="NCBIfam" id="TIGR00254">
    <property type="entry name" value="GGDEF"/>
    <property type="match status" value="1"/>
</dbReference>
<dbReference type="PROSITE" id="PS50883">
    <property type="entry name" value="EAL"/>
    <property type="match status" value="1"/>
</dbReference>
<dbReference type="SUPFAM" id="SSF55073">
    <property type="entry name" value="Nucleotide cyclase"/>
    <property type="match status" value="1"/>
</dbReference>
<dbReference type="Pfam" id="PF00563">
    <property type="entry name" value="EAL"/>
    <property type="match status" value="1"/>
</dbReference>
<dbReference type="Gene3D" id="3.30.70.270">
    <property type="match status" value="1"/>
</dbReference>
<comment type="caution">
    <text evidence="5">The sequence shown here is derived from an EMBL/GenBank/DDBJ whole genome shotgun (WGS) entry which is preliminary data.</text>
</comment>
<dbReference type="InterPro" id="IPR001633">
    <property type="entry name" value="EAL_dom"/>
</dbReference>
<dbReference type="CDD" id="cd01948">
    <property type="entry name" value="EAL"/>
    <property type="match status" value="1"/>
</dbReference>
<keyword evidence="1" id="KW-0472">Membrane</keyword>
<dbReference type="SMART" id="SM00091">
    <property type="entry name" value="PAS"/>
    <property type="match status" value="1"/>
</dbReference>
<proteinExistence type="predicted"/>
<feature type="transmembrane region" description="Helical" evidence="1">
    <location>
        <begin position="289"/>
        <end position="316"/>
    </location>
</feature>
<feature type="transmembrane region" description="Helical" evidence="1">
    <location>
        <begin position="37"/>
        <end position="59"/>
    </location>
</feature>
<evidence type="ECO:0000259" key="2">
    <source>
        <dbReference type="PROSITE" id="PS50112"/>
    </source>
</evidence>
<feature type="transmembrane region" description="Helical" evidence="1">
    <location>
        <begin position="71"/>
        <end position="89"/>
    </location>
</feature>